<dbReference type="InterPro" id="IPR000569">
    <property type="entry name" value="HECT_dom"/>
</dbReference>
<comment type="catalytic activity">
    <reaction evidence="1">
        <text>S-ubiquitinyl-[E2 ubiquitin-conjugating enzyme]-L-cysteine + [acceptor protein]-L-lysine = [E2 ubiquitin-conjugating enzyme]-L-cysteine + N(6)-ubiquitinyl-[acceptor protein]-L-lysine.</text>
        <dbReference type="EC" id="2.3.2.26"/>
    </reaction>
</comment>
<dbReference type="PANTHER" id="PTHR11254">
    <property type="entry name" value="HECT DOMAIN UBIQUITIN-PROTEIN LIGASE"/>
    <property type="match status" value="1"/>
</dbReference>
<dbReference type="InterPro" id="IPR050409">
    <property type="entry name" value="E3_ubiq-protein_ligase"/>
</dbReference>
<reference evidence="8 9" key="1">
    <citation type="submission" date="2024-04" db="EMBL/GenBank/DDBJ databases">
        <title>Tritrichomonas musculus Genome.</title>
        <authorList>
            <person name="Alves-Ferreira E."/>
            <person name="Grigg M."/>
            <person name="Lorenzi H."/>
            <person name="Galac M."/>
        </authorList>
    </citation>
    <scope>NUCLEOTIDE SEQUENCE [LARGE SCALE GENOMIC DNA]</scope>
    <source>
        <strain evidence="8 9">EAF2021</strain>
    </source>
</reference>
<name>A0ABR2KNL5_9EUKA</name>
<evidence type="ECO:0000256" key="5">
    <source>
        <dbReference type="ARBA" id="ARBA00022786"/>
    </source>
</evidence>
<evidence type="ECO:0000256" key="6">
    <source>
        <dbReference type="PROSITE-ProRule" id="PRU00104"/>
    </source>
</evidence>
<organism evidence="8 9">
    <name type="scientific">Tritrichomonas musculus</name>
    <dbReference type="NCBI Taxonomy" id="1915356"/>
    <lineage>
        <taxon>Eukaryota</taxon>
        <taxon>Metamonada</taxon>
        <taxon>Parabasalia</taxon>
        <taxon>Tritrichomonadida</taxon>
        <taxon>Tritrichomonadidae</taxon>
        <taxon>Tritrichomonas</taxon>
    </lineage>
</organism>
<dbReference type="Proteomes" id="UP001470230">
    <property type="component" value="Unassembled WGS sequence"/>
</dbReference>
<keyword evidence="4" id="KW-0808">Transferase</keyword>
<dbReference type="EMBL" id="JAPFFF010000004">
    <property type="protein sequence ID" value="KAK8891560.1"/>
    <property type="molecule type" value="Genomic_DNA"/>
</dbReference>
<dbReference type="Gene3D" id="3.30.2410.10">
    <property type="entry name" value="Hect, E3 ligase catalytic domain"/>
    <property type="match status" value="1"/>
</dbReference>
<dbReference type="InterPro" id="IPR035983">
    <property type="entry name" value="Hect_E3_ubiquitin_ligase"/>
</dbReference>
<keyword evidence="5 6" id="KW-0833">Ubl conjugation pathway</keyword>
<dbReference type="PANTHER" id="PTHR11254:SF444">
    <property type="entry name" value="HECT DOMAIN CONTAINING UBIQUITIN LIGASE"/>
    <property type="match status" value="1"/>
</dbReference>
<dbReference type="PROSITE" id="PS50237">
    <property type="entry name" value="HECT"/>
    <property type="match status" value="1"/>
</dbReference>
<dbReference type="Pfam" id="PF00632">
    <property type="entry name" value="HECT"/>
    <property type="match status" value="1"/>
</dbReference>
<protein>
    <recommendedName>
        <fullName evidence="3">HECT-type E3 ubiquitin transferase</fullName>
        <ecNumber evidence="3">2.3.2.26</ecNumber>
    </recommendedName>
</protein>
<feature type="active site" description="Glycyl thioester intermediate" evidence="6">
    <location>
        <position position="550"/>
    </location>
</feature>
<evidence type="ECO:0000313" key="8">
    <source>
        <dbReference type="EMBL" id="KAK8891560.1"/>
    </source>
</evidence>
<dbReference type="Gene3D" id="3.30.2160.10">
    <property type="entry name" value="Hect, E3 ligase catalytic domain"/>
    <property type="match status" value="1"/>
</dbReference>
<feature type="domain" description="HECT" evidence="7">
    <location>
        <begin position="249"/>
        <end position="582"/>
    </location>
</feature>
<evidence type="ECO:0000259" key="7">
    <source>
        <dbReference type="PROSITE" id="PS50237"/>
    </source>
</evidence>
<evidence type="ECO:0000256" key="3">
    <source>
        <dbReference type="ARBA" id="ARBA00012485"/>
    </source>
</evidence>
<evidence type="ECO:0000256" key="2">
    <source>
        <dbReference type="ARBA" id="ARBA00004906"/>
    </source>
</evidence>
<evidence type="ECO:0000256" key="4">
    <source>
        <dbReference type="ARBA" id="ARBA00022679"/>
    </source>
</evidence>
<accession>A0ABR2KNL5</accession>
<evidence type="ECO:0000256" key="1">
    <source>
        <dbReference type="ARBA" id="ARBA00000885"/>
    </source>
</evidence>
<sequence length="582" mass="68865">MNGIQDIIDKNFYKPKAFPLLFLPEGAGPITEENLQFDDFILQVLREEKTKININIGNLLNTLDEIYQKESNLLAIRSILLLFAFKNIINIYPFFTDLLSEDKKVKATNVDQPVNNRFEYLIGTESRFFTKPFYNELSKHRALMLDVIESIHHFVECCSLQYDEIYSIIYNIILANEHSLTPVNCTQLNFMEPKDVKEDYKNKIIKHCPVILPFSIKYEDYAKDNIPELKVYFTVNREDLLQTIWNLESIEDINVCFKIAFTNEDGIDCGGLTKEFIEIAFKEICKPESDLFDLRDNYYWFKYHNLDNIIDKEFLMQKYYCVGLFLGVVVLNKRTIPIHFPKYFYKKLLHRDIDQTDLCSFDQDYYKSIISLLETDVTEDLYLFYSYTDSLGHYEIDLETYKDITDLNDFEPPLLTNENKYEYFHRIADWVFNRSIKEEFEAFEKGFLKIRHSPMLYNSFRLDEIDLIISGPYEYDWESLKKGARYSGYEKDSQNIYWFWDYFDELSEEKKLNVVKFITSSTSAPPGGLEALHIKFARIDGKGLPRAHTCFNKIDLPEYDSYEQLEEKCNIAFSYSECFGMS</sequence>
<gene>
    <name evidence="8" type="ORF">M9Y10_028773</name>
</gene>
<dbReference type="Gene3D" id="3.90.1750.10">
    <property type="entry name" value="Hect, E3 ligase catalytic domains"/>
    <property type="match status" value="1"/>
</dbReference>
<dbReference type="GO" id="GO:0016874">
    <property type="term" value="F:ligase activity"/>
    <property type="evidence" value="ECO:0007669"/>
    <property type="project" value="UniProtKB-KW"/>
</dbReference>
<keyword evidence="9" id="KW-1185">Reference proteome</keyword>
<keyword evidence="8" id="KW-0436">Ligase</keyword>
<proteinExistence type="predicted"/>
<comment type="caution">
    <text evidence="8">The sequence shown here is derived from an EMBL/GenBank/DDBJ whole genome shotgun (WGS) entry which is preliminary data.</text>
</comment>
<dbReference type="EC" id="2.3.2.26" evidence="3"/>
<comment type="pathway">
    <text evidence="2">Protein modification; protein ubiquitination.</text>
</comment>
<evidence type="ECO:0000313" key="9">
    <source>
        <dbReference type="Proteomes" id="UP001470230"/>
    </source>
</evidence>
<dbReference type="SUPFAM" id="SSF56204">
    <property type="entry name" value="Hect, E3 ligase catalytic domain"/>
    <property type="match status" value="1"/>
</dbReference>
<dbReference type="SMART" id="SM00119">
    <property type="entry name" value="HECTc"/>
    <property type="match status" value="1"/>
</dbReference>